<evidence type="ECO:0000313" key="1">
    <source>
        <dbReference type="EMBL" id="GKV16364.1"/>
    </source>
</evidence>
<gene>
    <name evidence="1" type="ORF">SLEP1_g27016</name>
</gene>
<organism evidence="1 2">
    <name type="scientific">Rubroshorea leprosula</name>
    <dbReference type="NCBI Taxonomy" id="152421"/>
    <lineage>
        <taxon>Eukaryota</taxon>
        <taxon>Viridiplantae</taxon>
        <taxon>Streptophyta</taxon>
        <taxon>Embryophyta</taxon>
        <taxon>Tracheophyta</taxon>
        <taxon>Spermatophyta</taxon>
        <taxon>Magnoliopsida</taxon>
        <taxon>eudicotyledons</taxon>
        <taxon>Gunneridae</taxon>
        <taxon>Pentapetalae</taxon>
        <taxon>rosids</taxon>
        <taxon>malvids</taxon>
        <taxon>Malvales</taxon>
        <taxon>Dipterocarpaceae</taxon>
        <taxon>Rubroshorea</taxon>
    </lineage>
</organism>
<dbReference type="AlphaFoldDB" id="A0AAV5JYD6"/>
<keyword evidence="2" id="KW-1185">Reference proteome</keyword>
<proteinExistence type="predicted"/>
<name>A0AAV5JYD6_9ROSI</name>
<accession>A0AAV5JYD6</accession>
<dbReference type="Proteomes" id="UP001054252">
    <property type="component" value="Unassembled WGS sequence"/>
</dbReference>
<evidence type="ECO:0000313" key="2">
    <source>
        <dbReference type="Proteomes" id="UP001054252"/>
    </source>
</evidence>
<sequence>MVPCFRLQISGAQRSSPPVSNGLLPPQVKSGRGTTAGMVLNMIKDDEIAISSPKGRLGTAAGDVAFSKGKENLTVSSLLGDSSNQGLGQAAMKKVLEKKVDGLEKKGAMLKELVVIPVSILDQAFASIANDATTKAYVLVLCDDNKIISKTITLMVDGESFLIKVLEEEWPMDPDWWLAGEWRSSDTSLEVSDTDFNNSNGRYSVGDDAVVMAADYAETEVESKLCLNRILFQFLN</sequence>
<reference evidence="1 2" key="1">
    <citation type="journal article" date="2021" name="Commun. Biol.">
        <title>The genome of Shorea leprosula (Dipterocarpaceae) highlights the ecological relevance of drought in aseasonal tropical rainforests.</title>
        <authorList>
            <person name="Ng K.K.S."/>
            <person name="Kobayashi M.J."/>
            <person name="Fawcett J.A."/>
            <person name="Hatakeyama M."/>
            <person name="Paape T."/>
            <person name="Ng C.H."/>
            <person name="Ang C.C."/>
            <person name="Tnah L.H."/>
            <person name="Lee C.T."/>
            <person name="Nishiyama T."/>
            <person name="Sese J."/>
            <person name="O'Brien M.J."/>
            <person name="Copetti D."/>
            <person name="Mohd Noor M.I."/>
            <person name="Ong R.C."/>
            <person name="Putra M."/>
            <person name="Sireger I.Z."/>
            <person name="Indrioko S."/>
            <person name="Kosugi Y."/>
            <person name="Izuno A."/>
            <person name="Isagi Y."/>
            <person name="Lee S.L."/>
            <person name="Shimizu K.K."/>
        </authorList>
    </citation>
    <scope>NUCLEOTIDE SEQUENCE [LARGE SCALE GENOMIC DNA]</scope>
    <source>
        <strain evidence="1">214</strain>
    </source>
</reference>
<comment type="caution">
    <text evidence="1">The sequence shown here is derived from an EMBL/GenBank/DDBJ whole genome shotgun (WGS) entry which is preliminary data.</text>
</comment>
<protein>
    <submittedName>
        <fullName evidence="1">Uncharacterized protein</fullName>
    </submittedName>
</protein>
<dbReference type="EMBL" id="BPVZ01000045">
    <property type="protein sequence ID" value="GKV16364.1"/>
    <property type="molecule type" value="Genomic_DNA"/>
</dbReference>